<accession>A0A2H3BBA0</accession>
<name>A0A2H3BBA0_9AGAR</name>
<evidence type="ECO:0000313" key="2">
    <source>
        <dbReference type="EMBL" id="PBK61867.1"/>
    </source>
</evidence>
<proteinExistence type="predicted"/>
<feature type="transmembrane region" description="Helical" evidence="1">
    <location>
        <begin position="72"/>
        <end position="94"/>
    </location>
</feature>
<gene>
    <name evidence="2" type="ORF">ARMSODRAFT_622465</name>
</gene>
<dbReference type="Proteomes" id="UP000218334">
    <property type="component" value="Unassembled WGS sequence"/>
</dbReference>
<keyword evidence="1" id="KW-1133">Transmembrane helix</keyword>
<dbReference type="EMBL" id="KZ293472">
    <property type="protein sequence ID" value="PBK61867.1"/>
    <property type="molecule type" value="Genomic_DNA"/>
</dbReference>
<protein>
    <submittedName>
        <fullName evidence="2">Uncharacterized protein</fullName>
    </submittedName>
</protein>
<organism evidence="2 3">
    <name type="scientific">Armillaria solidipes</name>
    <dbReference type="NCBI Taxonomy" id="1076256"/>
    <lineage>
        <taxon>Eukaryota</taxon>
        <taxon>Fungi</taxon>
        <taxon>Dikarya</taxon>
        <taxon>Basidiomycota</taxon>
        <taxon>Agaricomycotina</taxon>
        <taxon>Agaricomycetes</taxon>
        <taxon>Agaricomycetidae</taxon>
        <taxon>Agaricales</taxon>
        <taxon>Marasmiineae</taxon>
        <taxon>Physalacriaceae</taxon>
        <taxon>Armillaria</taxon>
    </lineage>
</organism>
<evidence type="ECO:0000313" key="3">
    <source>
        <dbReference type="Proteomes" id="UP000218334"/>
    </source>
</evidence>
<keyword evidence="1" id="KW-0472">Membrane</keyword>
<feature type="transmembrane region" description="Helical" evidence="1">
    <location>
        <begin position="31"/>
        <end position="52"/>
    </location>
</feature>
<dbReference type="AlphaFoldDB" id="A0A2H3BBA0"/>
<evidence type="ECO:0000256" key="1">
    <source>
        <dbReference type="SAM" id="Phobius"/>
    </source>
</evidence>
<sequence length="116" mass="13086">MSTREDLFTYQGEPSEACQASRPLRQQCAHLFGLGWGASIVAHAYELLLHRILPGHRPALAVMPLRLFLSRFMGYSCASTANCPIILSALLYVLKWSLFTAHRINMNPFRTSPKRP</sequence>
<keyword evidence="3" id="KW-1185">Reference proteome</keyword>
<keyword evidence="1" id="KW-0812">Transmembrane</keyword>
<reference evidence="3" key="1">
    <citation type="journal article" date="2017" name="Nat. Ecol. Evol.">
        <title>Genome expansion and lineage-specific genetic innovations in the forest pathogenic fungi Armillaria.</title>
        <authorList>
            <person name="Sipos G."/>
            <person name="Prasanna A.N."/>
            <person name="Walter M.C."/>
            <person name="O'Connor E."/>
            <person name="Balint B."/>
            <person name="Krizsan K."/>
            <person name="Kiss B."/>
            <person name="Hess J."/>
            <person name="Varga T."/>
            <person name="Slot J."/>
            <person name="Riley R."/>
            <person name="Boka B."/>
            <person name="Rigling D."/>
            <person name="Barry K."/>
            <person name="Lee J."/>
            <person name="Mihaltcheva S."/>
            <person name="LaButti K."/>
            <person name="Lipzen A."/>
            <person name="Waldron R."/>
            <person name="Moloney N.M."/>
            <person name="Sperisen C."/>
            <person name="Kredics L."/>
            <person name="Vagvoelgyi C."/>
            <person name="Patrignani A."/>
            <person name="Fitzpatrick D."/>
            <person name="Nagy I."/>
            <person name="Doyle S."/>
            <person name="Anderson J.B."/>
            <person name="Grigoriev I.V."/>
            <person name="Gueldener U."/>
            <person name="Muensterkoetter M."/>
            <person name="Nagy L.G."/>
        </authorList>
    </citation>
    <scope>NUCLEOTIDE SEQUENCE [LARGE SCALE GENOMIC DNA]</scope>
    <source>
        <strain evidence="3">28-4</strain>
    </source>
</reference>